<sequence>MAFKLVLSFTILSVVSAGVVDLGYNSNYYHQPAAYEPTTYVQPAVIKQAAYVKQAVHEEPANYEFNYEVHDQHTGDIKRQQEVAKDGAISGQYSLIDADGYRRVVSYTADDHHGFQANVQREPVDHKIIAQAQPVVTKVYQPATISKVYQPAPVFANHGHQYHY</sequence>
<dbReference type="InterPro" id="IPR000618">
    <property type="entry name" value="Insect_cuticle"/>
</dbReference>
<keyword evidence="3" id="KW-0732">Signal</keyword>
<dbReference type="PROSITE" id="PS00233">
    <property type="entry name" value="CHIT_BIND_RR_1"/>
    <property type="match status" value="1"/>
</dbReference>
<dbReference type="InterPro" id="IPR031311">
    <property type="entry name" value="CHIT_BIND_RR_consensus"/>
</dbReference>
<keyword evidence="5" id="KW-1185">Reference proteome</keyword>
<proteinExistence type="predicted"/>
<accession>A0A9N9RIU0</accession>
<reference evidence="4" key="2">
    <citation type="submission" date="2022-10" db="EMBL/GenBank/DDBJ databases">
        <authorList>
            <consortium name="ENA_rothamsted_submissions"/>
            <consortium name="culmorum"/>
            <person name="King R."/>
        </authorList>
    </citation>
    <scope>NUCLEOTIDE SEQUENCE</scope>
</reference>
<dbReference type="PRINTS" id="PR00947">
    <property type="entry name" value="CUTICLE"/>
</dbReference>
<organism evidence="4 5">
    <name type="scientific">Chironomus riparius</name>
    <dbReference type="NCBI Taxonomy" id="315576"/>
    <lineage>
        <taxon>Eukaryota</taxon>
        <taxon>Metazoa</taxon>
        <taxon>Ecdysozoa</taxon>
        <taxon>Arthropoda</taxon>
        <taxon>Hexapoda</taxon>
        <taxon>Insecta</taxon>
        <taxon>Pterygota</taxon>
        <taxon>Neoptera</taxon>
        <taxon>Endopterygota</taxon>
        <taxon>Diptera</taxon>
        <taxon>Nematocera</taxon>
        <taxon>Chironomoidea</taxon>
        <taxon>Chironomidae</taxon>
        <taxon>Chironominae</taxon>
        <taxon>Chironomus</taxon>
    </lineage>
</organism>
<dbReference type="InterPro" id="IPR051217">
    <property type="entry name" value="Insect_Cuticle_Struc_Prot"/>
</dbReference>
<dbReference type="GO" id="GO:0031012">
    <property type="term" value="C:extracellular matrix"/>
    <property type="evidence" value="ECO:0007669"/>
    <property type="project" value="TreeGrafter"/>
</dbReference>
<dbReference type="PANTHER" id="PTHR12236:SF46">
    <property type="entry name" value="CUTICULAR PROTEIN 30B-RELATED"/>
    <property type="match status" value="1"/>
</dbReference>
<dbReference type="Proteomes" id="UP001153620">
    <property type="component" value="Chromosome 1"/>
</dbReference>
<dbReference type="GO" id="GO:0005615">
    <property type="term" value="C:extracellular space"/>
    <property type="evidence" value="ECO:0007669"/>
    <property type="project" value="TreeGrafter"/>
</dbReference>
<reference evidence="4" key="1">
    <citation type="submission" date="2022-01" db="EMBL/GenBank/DDBJ databases">
        <authorList>
            <person name="King R."/>
        </authorList>
    </citation>
    <scope>NUCLEOTIDE SEQUENCE</scope>
</reference>
<evidence type="ECO:0000313" key="5">
    <source>
        <dbReference type="Proteomes" id="UP001153620"/>
    </source>
</evidence>
<name>A0A9N9RIU0_9DIPT</name>
<dbReference type="OrthoDB" id="7789829at2759"/>
<dbReference type="PANTHER" id="PTHR12236">
    <property type="entry name" value="STRUCTURAL CONTITUENT OF CUTICLE"/>
    <property type="match status" value="1"/>
</dbReference>
<dbReference type="AlphaFoldDB" id="A0A9N9RIU0"/>
<evidence type="ECO:0000256" key="1">
    <source>
        <dbReference type="ARBA" id="ARBA00022460"/>
    </source>
</evidence>
<feature type="signal peptide" evidence="3">
    <location>
        <begin position="1"/>
        <end position="17"/>
    </location>
</feature>
<dbReference type="Pfam" id="PF00379">
    <property type="entry name" value="Chitin_bind_4"/>
    <property type="match status" value="1"/>
</dbReference>
<feature type="chain" id="PRO_5040181561" evidence="3">
    <location>
        <begin position="18"/>
        <end position="164"/>
    </location>
</feature>
<keyword evidence="1 2" id="KW-0193">Cuticle</keyword>
<protein>
    <submittedName>
        <fullName evidence="4">Uncharacterized protein</fullName>
    </submittedName>
</protein>
<dbReference type="PROSITE" id="PS51155">
    <property type="entry name" value="CHIT_BIND_RR_2"/>
    <property type="match status" value="1"/>
</dbReference>
<evidence type="ECO:0000256" key="2">
    <source>
        <dbReference type="PROSITE-ProRule" id="PRU00497"/>
    </source>
</evidence>
<evidence type="ECO:0000313" key="4">
    <source>
        <dbReference type="EMBL" id="CAG9798869.1"/>
    </source>
</evidence>
<dbReference type="GO" id="GO:0042302">
    <property type="term" value="F:structural constituent of cuticle"/>
    <property type="evidence" value="ECO:0007669"/>
    <property type="project" value="UniProtKB-UniRule"/>
</dbReference>
<gene>
    <name evidence="4" type="ORF">CHIRRI_LOCUS1845</name>
</gene>
<evidence type="ECO:0000256" key="3">
    <source>
        <dbReference type="SAM" id="SignalP"/>
    </source>
</evidence>
<dbReference type="EMBL" id="OU895877">
    <property type="protein sequence ID" value="CAG9798869.1"/>
    <property type="molecule type" value="Genomic_DNA"/>
</dbReference>